<evidence type="ECO:0000259" key="1">
    <source>
        <dbReference type="PROSITE" id="PS50097"/>
    </source>
</evidence>
<organism evidence="2 3">
    <name type="scientific">Rhizodiscina lignyota</name>
    <dbReference type="NCBI Taxonomy" id="1504668"/>
    <lineage>
        <taxon>Eukaryota</taxon>
        <taxon>Fungi</taxon>
        <taxon>Dikarya</taxon>
        <taxon>Ascomycota</taxon>
        <taxon>Pezizomycotina</taxon>
        <taxon>Dothideomycetes</taxon>
        <taxon>Pleosporomycetidae</taxon>
        <taxon>Aulographales</taxon>
        <taxon>Rhizodiscinaceae</taxon>
        <taxon>Rhizodiscina</taxon>
    </lineage>
</organism>
<dbReference type="Proteomes" id="UP000799772">
    <property type="component" value="Unassembled WGS sequence"/>
</dbReference>
<dbReference type="Pfam" id="PF00651">
    <property type="entry name" value="BTB"/>
    <property type="match status" value="1"/>
</dbReference>
<gene>
    <name evidence="2" type="ORF">NA57DRAFT_50920</name>
</gene>
<dbReference type="Gene3D" id="3.30.710.10">
    <property type="entry name" value="Potassium Channel Kv1.1, Chain A"/>
    <property type="match status" value="1"/>
</dbReference>
<keyword evidence="3" id="KW-1185">Reference proteome</keyword>
<dbReference type="SUPFAM" id="SSF54695">
    <property type="entry name" value="POZ domain"/>
    <property type="match status" value="1"/>
</dbReference>
<protein>
    <recommendedName>
        <fullName evidence="1">BTB domain-containing protein</fullName>
    </recommendedName>
</protein>
<dbReference type="EMBL" id="ML978121">
    <property type="protein sequence ID" value="KAF2104074.1"/>
    <property type="molecule type" value="Genomic_DNA"/>
</dbReference>
<accession>A0A9P4IQT2</accession>
<dbReference type="InterPro" id="IPR000210">
    <property type="entry name" value="BTB/POZ_dom"/>
</dbReference>
<dbReference type="PANTHER" id="PTHR47843:SF5">
    <property type="entry name" value="BTB_POZ DOMAIN PROTEIN"/>
    <property type="match status" value="1"/>
</dbReference>
<feature type="domain" description="BTB" evidence="1">
    <location>
        <begin position="48"/>
        <end position="115"/>
    </location>
</feature>
<proteinExistence type="predicted"/>
<name>A0A9P4IQT2_9PEZI</name>
<dbReference type="InterPro" id="IPR011333">
    <property type="entry name" value="SKP1/BTB/POZ_sf"/>
</dbReference>
<evidence type="ECO:0000313" key="2">
    <source>
        <dbReference type="EMBL" id="KAF2104074.1"/>
    </source>
</evidence>
<dbReference type="PANTHER" id="PTHR47843">
    <property type="entry name" value="BTB DOMAIN-CONTAINING PROTEIN-RELATED"/>
    <property type="match status" value="1"/>
</dbReference>
<dbReference type="PROSITE" id="PS50097">
    <property type="entry name" value="BTB"/>
    <property type="match status" value="1"/>
</dbReference>
<dbReference type="AlphaFoldDB" id="A0A9P4IQT2"/>
<sequence length="309" mass="35326">MSCSFALQCFLSRDSQSMEPDETLRLLREQNKELIGALERLYASSRYTDLIIKCADRTYRVHKAVLCSRSEFFSKACEPGFKEGSSGEILLKTDENDILYDDYPLLVQYMIDYIYRLDYLPHEPVKLSDIRLGKKCRVELNKGQIVEYPYGTTYWDQGVRKRAGTPDLIDDTVPETAETDPVTHAEMYVMGDYYDLTGLKATALMKFKEAATLHWNTPRFAEAVYIVLTTTIESDMGLRDIVIETLSKHKELRKEEEFEVLLQEHKDIEQAVEDKVAKDSIDGYACGSLSHQHTCGSCGTYFGMFCPVS</sequence>
<evidence type="ECO:0000313" key="3">
    <source>
        <dbReference type="Proteomes" id="UP000799772"/>
    </source>
</evidence>
<comment type="caution">
    <text evidence="2">The sequence shown here is derived from an EMBL/GenBank/DDBJ whole genome shotgun (WGS) entry which is preliminary data.</text>
</comment>
<dbReference type="OrthoDB" id="6359816at2759"/>
<dbReference type="CDD" id="cd18186">
    <property type="entry name" value="BTB_POZ_ZBTB_KLHL-like"/>
    <property type="match status" value="1"/>
</dbReference>
<reference evidence="2" key="1">
    <citation type="journal article" date="2020" name="Stud. Mycol.">
        <title>101 Dothideomycetes genomes: a test case for predicting lifestyles and emergence of pathogens.</title>
        <authorList>
            <person name="Haridas S."/>
            <person name="Albert R."/>
            <person name="Binder M."/>
            <person name="Bloem J."/>
            <person name="Labutti K."/>
            <person name="Salamov A."/>
            <person name="Andreopoulos B."/>
            <person name="Baker S."/>
            <person name="Barry K."/>
            <person name="Bills G."/>
            <person name="Bluhm B."/>
            <person name="Cannon C."/>
            <person name="Castanera R."/>
            <person name="Culley D."/>
            <person name="Daum C."/>
            <person name="Ezra D."/>
            <person name="Gonzalez J."/>
            <person name="Henrissat B."/>
            <person name="Kuo A."/>
            <person name="Liang C."/>
            <person name="Lipzen A."/>
            <person name="Lutzoni F."/>
            <person name="Magnuson J."/>
            <person name="Mondo S."/>
            <person name="Nolan M."/>
            <person name="Ohm R."/>
            <person name="Pangilinan J."/>
            <person name="Park H.-J."/>
            <person name="Ramirez L."/>
            <person name="Alfaro M."/>
            <person name="Sun H."/>
            <person name="Tritt A."/>
            <person name="Yoshinaga Y."/>
            <person name="Zwiers L.-H."/>
            <person name="Turgeon B."/>
            <person name="Goodwin S."/>
            <person name="Spatafora J."/>
            <person name="Crous P."/>
            <person name="Grigoriev I."/>
        </authorList>
    </citation>
    <scope>NUCLEOTIDE SEQUENCE</scope>
    <source>
        <strain evidence="2">CBS 133067</strain>
    </source>
</reference>